<evidence type="ECO:0000313" key="1">
    <source>
        <dbReference type="EMBL" id="KRY85847.1"/>
    </source>
</evidence>
<accession>A0A0V1FII0</accession>
<dbReference type="EMBL" id="JYDT01000082">
    <property type="protein sequence ID" value="KRY85847.1"/>
    <property type="molecule type" value="Genomic_DNA"/>
</dbReference>
<evidence type="ECO:0000313" key="2">
    <source>
        <dbReference type="Proteomes" id="UP000054995"/>
    </source>
</evidence>
<gene>
    <name evidence="1" type="ORF">T4D_2803</name>
</gene>
<proteinExistence type="predicted"/>
<sequence>MTFRIRQTLLNIYASFQIRVRSKVDEQVLISVLRFILCIASGARCGLRFNDKNKATHGF</sequence>
<keyword evidence="2" id="KW-1185">Reference proteome</keyword>
<protein>
    <submittedName>
        <fullName evidence="1">Uncharacterized protein</fullName>
    </submittedName>
</protein>
<comment type="caution">
    <text evidence="1">The sequence shown here is derived from an EMBL/GenBank/DDBJ whole genome shotgun (WGS) entry which is preliminary data.</text>
</comment>
<name>A0A0V1FII0_TRIPS</name>
<dbReference type="AlphaFoldDB" id="A0A0V1FII0"/>
<dbReference type="Proteomes" id="UP000054995">
    <property type="component" value="Unassembled WGS sequence"/>
</dbReference>
<organism evidence="1 2">
    <name type="scientific">Trichinella pseudospiralis</name>
    <name type="common">Parasitic roundworm</name>
    <dbReference type="NCBI Taxonomy" id="6337"/>
    <lineage>
        <taxon>Eukaryota</taxon>
        <taxon>Metazoa</taxon>
        <taxon>Ecdysozoa</taxon>
        <taxon>Nematoda</taxon>
        <taxon>Enoplea</taxon>
        <taxon>Dorylaimia</taxon>
        <taxon>Trichinellida</taxon>
        <taxon>Trichinellidae</taxon>
        <taxon>Trichinella</taxon>
    </lineage>
</organism>
<reference evidence="1 2" key="1">
    <citation type="submission" date="2015-01" db="EMBL/GenBank/DDBJ databases">
        <title>Evolution of Trichinella species and genotypes.</title>
        <authorList>
            <person name="Korhonen P.K."/>
            <person name="Edoardo P."/>
            <person name="Giuseppe L.R."/>
            <person name="Gasser R.B."/>
        </authorList>
    </citation>
    <scope>NUCLEOTIDE SEQUENCE [LARGE SCALE GENOMIC DNA]</scope>
    <source>
        <strain evidence="1">ISS470</strain>
    </source>
</reference>